<dbReference type="Proteomes" id="UP001589568">
    <property type="component" value="Unassembled WGS sequence"/>
</dbReference>
<evidence type="ECO:0000313" key="2">
    <source>
        <dbReference type="Proteomes" id="UP001589568"/>
    </source>
</evidence>
<reference evidence="1 2" key="1">
    <citation type="submission" date="2024-09" db="EMBL/GenBank/DDBJ databases">
        <authorList>
            <person name="Sun Q."/>
            <person name="Mori K."/>
        </authorList>
    </citation>
    <scope>NUCLEOTIDE SEQUENCE [LARGE SCALE GENOMIC DNA]</scope>
    <source>
        <strain evidence="1 2">JCM 3324</strain>
    </source>
</reference>
<keyword evidence="2" id="KW-1185">Reference proteome</keyword>
<dbReference type="EMBL" id="JBHMCF010000041">
    <property type="protein sequence ID" value="MFB9475332.1"/>
    <property type="molecule type" value="Genomic_DNA"/>
</dbReference>
<protein>
    <submittedName>
        <fullName evidence="1">Uncharacterized protein</fullName>
    </submittedName>
</protein>
<comment type="caution">
    <text evidence="1">The sequence shown here is derived from an EMBL/GenBank/DDBJ whole genome shotgun (WGS) entry which is preliminary data.</text>
</comment>
<evidence type="ECO:0000313" key="1">
    <source>
        <dbReference type="EMBL" id="MFB9475332.1"/>
    </source>
</evidence>
<sequence length="68" mass="7329">MDTPYTAAQSLALTLQEELVDGVHDCSPDAPRTVLTITDPANGETYRLELAPAHVAYLEDLLAYGTIP</sequence>
<gene>
    <name evidence="1" type="ORF">ACFFR3_38085</name>
</gene>
<name>A0ABV5NYJ7_9ACTN</name>
<proteinExistence type="predicted"/>
<organism evidence="1 2">
    <name type="scientific">Nonomuraea salmonea</name>
    <dbReference type="NCBI Taxonomy" id="46181"/>
    <lineage>
        <taxon>Bacteria</taxon>
        <taxon>Bacillati</taxon>
        <taxon>Actinomycetota</taxon>
        <taxon>Actinomycetes</taxon>
        <taxon>Streptosporangiales</taxon>
        <taxon>Streptosporangiaceae</taxon>
        <taxon>Nonomuraea</taxon>
    </lineage>
</organism>
<dbReference type="RefSeq" id="WP_345385097.1">
    <property type="nucleotide sequence ID" value="NZ_BAAAXS010000001.1"/>
</dbReference>
<accession>A0ABV5NYJ7</accession>